<dbReference type="RefSeq" id="WP_186659719.1">
    <property type="nucleotide sequence ID" value="NZ_CP077095.1"/>
</dbReference>
<keyword evidence="3" id="KW-1185">Reference proteome</keyword>
<proteinExistence type="predicted"/>
<evidence type="ECO:0000259" key="1">
    <source>
        <dbReference type="PROSITE" id="PS51819"/>
    </source>
</evidence>
<dbReference type="PROSITE" id="PS51819">
    <property type="entry name" value="VOC"/>
    <property type="match status" value="1"/>
</dbReference>
<dbReference type="InterPro" id="IPR004360">
    <property type="entry name" value="Glyas_Fos-R_dOase_dom"/>
</dbReference>
<dbReference type="Gene3D" id="3.10.180.10">
    <property type="entry name" value="2,3-Dihydroxybiphenyl 1,2-Dioxygenase, domain 1"/>
    <property type="match status" value="1"/>
</dbReference>
<dbReference type="AlphaFoldDB" id="A0A9E6TVZ5"/>
<protein>
    <submittedName>
        <fullName evidence="2">VOC family protein</fullName>
    </submittedName>
</protein>
<accession>A0A9E6TVZ5</accession>
<dbReference type="Pfam" id="PF00903">
    <property type="entry name" value="Glyoxalase"/>
    <property type="match status" value="1"/>
</dbReference>
<dbReference type="InterPro" id="IPR037523">
    <property type="entry name" value="VOC_core"/>
</dbReference>
<evidence type="ECO:0000313" key="2">
    <source>
        <dbReference type="EMBL" id="QXI36696.1"/>
    </source>
</evidence>
<name>A0A9E6TVZ5_9PSED</name>
<dbReference type="KEGG" id="pxn:HU772_015190"/>
<feature type="domain" description="VOC" evidence="1">
    <location>
        <begin position="161"/>
        <end position="281"/>
    </location>
</feature>
<dbReference type="Proteomes" id="UP000633418">
    <property type="component" value="Chromosome"/>
</dbReference>
<dbReference type="EMBL" id="CP077095">
    <property type="protein sequence ID" value="QXI36696.1"/>
    <property type="molecule type" value="Genomic_DNA"/>
</dbReference>
<evidence type="ECO:0000313" key="3">
    <source>
        <dbReference type="Proteomes" id="UP000633418"/>
    </source>
</evidence>
<organism evidence="2 3">
    <name type="scientific">Pseudomonas xantholysinigenes</name>
    <dbReference type="NCBI Taxonomy" id="2745490"/>
    <lineage>
        <taxon>Bacteria</taxon>
        <taxon>Pseudomonadati</taxon>
        <taxon>Pseudomonadota</taxon>
        <taxon>Gammaproteobacteria</taxon>
        <taxon>Pseudomonadales</taxon>
        <taxon>Pseudomonadaceae</taxon>
        <taxon>Pseudomonas</taxon>
    </lineage>
</organism>
<dbReference type="SUPFAM" id="SSF54593">
    <property type="entry name" value="Glyoxalase/Bleomycin resistance protein/Dihydroxybiphenyl dioxygenase"/>
    <property type="match status" value="1"/>
</dbReference>
<dbReference type="CDD" id="cd06587">
    <property type="entry name" value="VOC"/>
    <property type="match status" value="1"/>
</dbReference>
<dbReference type="InterPro" id="IPR029068">
    <property type="entry name" value="Glyas_Bleomycin-R_OHBP_Dase"/>
</dbReference>
<reference evidence="2 3" key="1">
    <citation type="journal article" date="2020" name="Microorganisms">
        <title>Reliable Identification of Environmental Pseudomonas Isolates Using the rpoD Gene.</title>
        <authorList>
            <consortium name="The Broad Institute Genome Sequencing Platform"/>
            <person name="Girard L."/>
            <person name="Lood C."/>
            <person name="Rokni-Zadeh H."/>
            <person name="van Noort V."/>
            <person name="Lavigne R."/>
            <person name="De Mot R."/>
        </authorList>
    </citation>
    <scope>NUCLEOTIDE SEQUENCE [LARGE SCALE GENOMIC DNA]</scope>
    <source>
        <strain evidence="2 3">RW9S1A</strain>
    </source>
</reference>
<reference evidence="2 3" key="2">
    <citation type="journal article" date="2021" name="Microorganisms">
        <title>The Ever-Expanding Pseudomonas Genus: Description of 43 New Species and Partition of the Pseudomonas putida Group.</title>
        <authorList>
            <person name="Girard L."/>
            <person name="Lood C."/>
            <person name="Hofte M."/>
            <person name="Vandamme P."/>
            <person name="Rokni-Zadeh H."/>
            <person name="van Noort V."/>
            <person name="Lavigne R."/>
            <person name="De Mot R."/>
        </authorList>
    </citation>
    <scope>NUCLEOTIDE SEQUENCE [LARGE SCALE GENOMIC DNA]</scope>
    <source>
        <strain evidence="2 3">RW9S1A</strain>
    </source>
</reference>
<gene>
    <name evidence="2" type="ORF">HU772_015190</name>
</gene>
<sequence>MLRLLALHGAPLGDASAQALDTLGSAAAKAGFSLQVSQQAAGQGPVDAVCLLLDSATPPVALGSLLNEARGLCRNTALVLIRVQGTLAQLPSTSGVLAQWQQACQGFLYPYALDITSDQAAEQAIKAWLPGFAKFAAATKLWRSLDGLGLDDAARARQRPEMNHVNILTRDLEASKAFYADILGANYCYNLGPRKAVMELNGFDFFIEQSEAFSYPAGYHIGIRALPEDVRRIAEQVTATGTIKLVKGNGPAPGYHHGPDQVRSAVYFEDPDGLVIEVYSAEVEMIESNPRLLLDRL</sequence>